<dbReference type="Pfam" id="PF23602">
    <property type="entry name" value="CS_DNAAF11_C"/>
    <property type="match status" value="1"/>
</dbReference>
<dbReference type="OrthoDB" id="10250990at2759"/>
<keyword evidence="3" id="KW-0963">Cytoplasm</keyword>
<evidence type="ECO:0000313" key="13">
    <source>
        <dbReference type="EMBL" id="GCC26093.1"/>
    </source>
</evidence>
<reference evidence="13 14" key="1">
    <citation type="journal article" date="2018" name="Nat. Ecol. Evol.">
        <title>Shark genomes provide insights into elasmobranch evolution and the origin of vertebrates.</title>
        <authorList>
            <person name="Hara Y"/>
            <person name="Yamaguchi K"/>
            <person name="Onimaru K"/>
            <person name="Kadota M"/>
            <person name="Koyanagi M"/>
            <person name="Keeley SD"/>
            <person name="Tatsumi K"/>
            <person name="Tanaka K"/>
            <person name="Motone F"/>
            <person name="Kageyama Y"/>
            <person name="Nozu R"/>
            <person name="Adachi N"/>
            <person name="Nishimura O"/>
            <person name="Nakagawa R"/>
            <person name="Tanegashima C"/>
            <person name="Kiyatake I"/>
            <person name="Matsumoto R"/>
            <person name="Murakumo K"/>
            <person name="Nishida K"/>
            <person name="Terakita A"/>
            <person name="Kuratani S"/>
            <person name="Sato K"/>
            <person name="Hyodo S Kuraku.S."/>
        </authorList>
    </citation>
    <scope>NUCLEOTIDE SEQUENCE [LARGE SCALE GENOMIC DNA]</scope>
</reference>
<evidence type="ECO:0000256" key="10">
    <source>
        <dbReference type="ARBA" id="ARBA00050057"/>
    </source>
</evidence>
<evidence type="ECO:0000256" key="2">
    <source>
        <dbReference type="ARBA" id="ARBA00004496"/>
    </source>
</evidence>
<evidence type="ECO:0000256" key="7">
    <source>
        <dbReference type="ARBA" id="ARBA00023069"/>
    </source>
</evidence>
<comment type="similarity">
    <text evidence="9">Belongs to the tilB family.</text>
</comment>
<comment type="caution">
    <text evidence="13">The sequence shown here is derived from an EMBL/GenBank/DDBJ whole genome shotgun (WGS) entry which is preliminary data.</text>
</comment>
<organism evidence="13 14">
    <name type="scientific">Chiloscyllium punctatum</name>
    <name type="common">Brownbanded bambooshark</name>
    <name type="synonym">Hemiscyllium punctatum</name>
    <dbReference type="NCBI Taxonomy" id="137246"/>
    <lineage>
        <taxon>Eukaryota</taxon>
        <taxon>Metazoa</taxon>
        <taxon>Chordata</taxon>
        <taxon>Craniata</taxon>
        <taxon>Vertebrata</taxon>
        <taxon>Chondrichthyes</taxon>
        <taxon>Elasmobranchii</taxon>
        <taxon>Galeomorphii</taxon>
        <taxon>Galeoidea</taxon>
        <taxon>Orectolobiformes</taxon>
        <taxon>Hemiscylliidae</taxon>
        <taxon>Chiloscyllium</taxon>
    </lineage>
</organism>
<dbReference type="PROSITE" id="PS51203">
    <property type="entry name" value="CS"/>
    <property type="match status" value="1"/>
</dbReference>
<evidence type="ECO:0000256" key="1">
    <source>
        <dbReference type="ARBA" id="ARBA00004138"/>
    </source>
</evidence>
<dbReference type="GO" id="GO:0005737">
    <property type="term" value="C:cytoplasm"/>
    <property type="evidence" value="ECO:0007669"/>
    <property type="project" value="UniProtKB-SubCell"/>
</dbReference>
<accession>A0A401S6S1</accession>
<gene>
    <name evidence="13" type="ORF">chiPu_0004507</name>
</gene>
<dbReference type="FunFam" id="3.80.10.10:FF:000052">
    <property type="entry name" value="Leucine rich repeat containing 6"/>
    <property type="match status" value="1"/>
</dbReference>
<dbReference type="Pfam" id="PF14580">
    <property type="entry name" value="LRR_9"/>
    <property type="match status" value="1"/>
</dbReference>
<dbReference type="PANTHER" id="PTHR18849:SF0">
    <property type="entry name" value="CILIA- AND FLAGELLA-ASSOCIATED PROTEIN 410-RELATED"/>
    <property type="match status" value="1"/>
</dbReference>
<dbReference type="InterPro" id="IPR032675">
    <property type="entry name" value="LRR_dom_sf"/>
</dbReference>
<feature type="domain" description="CS" evidence="12">
    <location>
        <begin position="308"/>
        <end position="404"/>
    </location>
</feature>
<name>A0A401S6S1_CHIPU</name>
<evidence type="ECO:0000256" key="5">
    <source>
        <dbReference type="ARBA" id="ARBA00022737"/>
    </source>
</evidence>
<keyword evidence="6" id="KW-0175">Coiled coil</keyword>
<dbReference type="SMART" id="SM00446">
    <property type="entry name" value="LRRcap"/>
    <property type="match status" value="1"/>
</dbReference>
<dbReference type="GO" id="GO:0005929">
    <property type="term" value="C:cilium"/>
    <property type="evidence" value="ECO:0007669"/>
    <property type="project" value="UniProtKB-SubCell"/>
</dbReference>
<evidence type="ECO:0000256" key="3">
    <source>
        <dbReference type="ARBA" id="ARBA00022490"/>
    </source>
</evidence>
<dbReference type="InterPro" id="IPR001611">
    <property type="entry name" value="Leu-rich_rpt"/>
</dbReference>
<evidence type="ECO:0000256" key="11">
    <source>
        <dbReference type="SAM" id="MobiDB-lite"/>
    </source>
</evidence>
<dbReference type="SUPFAM" id="SSF52058">
    <property type="entry name" value="L domain-like"/>
    <property type="match status" value="1"/>
</dbReference>
<feature type="region of interest" description="Disordered" evidence="11">
    <location>
        <begin position="212"/>
        <end position="242"/>
    </location>
</feature>
<dbReference type="SMART" id="SM00365">
    <property type="entry name" value="LRR_SD22"/>
    <property type="match status" value="2"/>
</dbReference>
<dbReference type="OMA" id="QHRAVIV"/>
<dbReference type="PANTHER" id="PTHR18849">
    <property type="entry name" value="LEUCINE RICH REPEAT PROTEIN"/>
    <property type="match status" value="1"/>
</dbReference>
<dbReference type="InterPro" id="IPR056496">
    <property type="entry name" value="CS_DNAAF11_C"/>
</dbReference>
<dbReference type="STRING" id="137246.A0A401S6S1"/>
<keyword evidence="5" id="KW-0677">Repeat</keyword>
<feature type="region of interest" description="Disordered" evidence="11">
    <location>
        <begin position="394"/>
        <end position="428"/>
    </location>
</feature>
<evidence type="ECO:0000256" key="6">
    <source>
        <dbReference type="ARBA" id="ARBA00023054"/>
    </source>
</evidence>
<protein>
    <recommendedName>
        <fullName evidence="10">Leucine-rich repeat-containing protein 6</fullName>
    </recommendedName>
</protein>
<evidence type="ECO:0000259" key="12">
    <source>
        <dbReference type="PROSITE" id="PS51203"/>
    </source>
</evidence>
<sequence>MGVASGYLGYAHRSAFDSFQGQGATMVRITENLIRQRAEHNNCEIFSLEEISLHQQEIERIEHIDKWCRDLKIVYLQNNLIPKIENVGRLKKLEYLNLALNNIECIENLEGCEFLQKLDLTVNFVGELTSVESLKLNVHLQELYLVGNPCCDFAGYRKFVIATLPQLKWLDGKEITRSEWIQALQEYPIVRQQVVEQQQTYILKRTKEKETVQKNLKDKENNKPDPGQKTENKKNNTTDEEYKGIKDIDEDEMNRKFWNEPTEYTPESRLEVHRHIEKMRKLKDKDKNQGKQKPQRIHITSEGRVLNVNEPKIDFLLTDDEENNQFILDLAVYRHMDTSLLDIDVQPTYVCVMVKGKVFQLVLPEEVKPDSSSAKRSQTTGHLLITMPKVQEVVKPKPKSTSRTQSATYSKSHTHVTRTTQHSEKLEVDPSKHRCVDLTNIVTERKSVAQGPIKFHQLKLPERNSDDFQDNPEVPALVD</sequence>
<dbReference type="EMBL" id="BEZZ01000110">
    <property type="protein sequence ID" value="GCC26093.1"/>
    <property type="molecule type" value="Genomic_DNA"/>
</dbReference>
<evidence type="ECO:0000256" key="9">
    <source>
        <dbReference type="ARBA" id="ARBA00049982"/>
    </source>
</evidence>
<feature type="compositionally biased region" description="Polar residues" evidence="11">
    <location>
        <begin position="401"/>
        <end position="411"/>
    </location>
</feature>
<comment type="subcellular location">
    <subcellularLocation>
        <location evidence="1">Cell projection</location>
        <location evidence="1">Cilium</location>
    </subcellularLocation>
    <subcellularLocation>
        <location evidence="2">Cytoplasm</location>
    </subcellularLocation>
</comment>
<keyword evidence="8" id="KW-0966">Cell projection</keyword>
<evidence type="ECO:0000256" key="4">
    <source>
        <dbReference type="ARBA" id="ARBA00022614"/>
    </source>
</evidence>
<keyword evidence="4" id="KW-0433">Leucine-rich repeat</keyword>
<dbReference type="Gene3D" id="3.80.10.10">
    <property type="entry name" value="Ribonuclease Inhibitor"/>
    <property type="match status" value="1"/>
</dbReference>
<evidence type="ECO:0000313" key="14">
    <source>
        <dbReference type="Proteomes" id="UP000287033"/>
    </source>
</evidence>
<keyword evidence="7" id="KW-0969">Cilium</keyword>
<dbReference type="GO" id="GO:0036158">
    <property type="term" value="P:outer dynein arm assembly"/>
    <property type="evidence" value="ECO:0007669"/>
    <property type="project" value="TreeGrafter"/>
</dbReference>
<feature type="region of interest" description="Disordered" evidence="11">
    <location>
        <begin position="457"/>
        <end position="479"/>
    </location>
</feature>
<proteinExistence type="inferred from homology"/>
<dbReference type="InterPro" id="IPR007052">
    <property type="entry name" value="CS_dom"/>
</dbReference>
<keyword evidence="14" id="KW-1185">Reference proteome</keyword>
<dbReference type="Proteomes" id="UP000287033">
    <property type="component" value="Unassembled WGS sequence"/>
</dbReference>
<dbReference type="PROSITE" id="PS51450">
    <property type="entry name" value="LRR"/>
    <property type="match status" value="2"/>
</dbReference>
<dbReference type="AlphaFoldDB" id="A0A401S6S1"/>
<evidence type="ECO:0000256" key="8">
    <source>
        <dbReference type="ARBA" id="ARBA00023273"/>
    </source>
</evidence>
<dbReference type="CDD" id="cd00298">
    <property type="entry name" value="ACD_sHsps_p23-like"/>
    <property type="match status" value="1"/>
</dbReference>
<dbReference type="InterPro" id="IPR003603">
    <property type="entry name" value="U2A'_phosphoprotein32A_C"/>
</dbReference>